<feature type="transmembrane region" description="Helical" evidence="1">
    <location>
        <begin position="160"/>
        <end position="181"/>
    </location>
</feature>
<dbReference type="HOGENOM" id="CLU_1078389_0_0_1"/>
<gene>
    <name evidence="2" type="ORF">CY34DRAFT_798764</name>
</gene>
<reference evidence="3" key="2">
    <citation type="submission" date="2015-01" db="EMBL/GenBank/DDBJ databases">
        <title>Evolutionary Origins and Diversification of the Mycorrhizal Mutualists.</title>
        <authorList>
            <consortium name="DOE Joint Genome Institute"/>
            <consortium name="Mycorrhizal Genomics Consortium"/>
            <person name="Kohler A."/>
            <person name="Kuo A."/>
            <person name="Nagy L.G."/>
            <person name="Floudas D."/>
            <person name="Copeland A."/>
            <person name="Barry K.W."/>
            <person name="Cichocki N."/>
            <person name="Veneault-Fourrey C."/>
            <person name="LaButti K."/>
            <person name="Lindquist E.A."/>
            <person name="Lipzen A."/>
            <person name="Lundell T."/>
            <person name="Morin E."/>
            <person name="Murat C."/>
            <person name="Riley R."/>
            <person name="Ohm R."/>
            <person name="Sun H."/>
            <person name="Tunlid A."/>
            <person name="Henrissat B."/>
            <person name="Grigoriev I.V."/>
            <person name="Hibbett D.S."/>
            <person name="Martin F."/>
        </authorList>
    </citation>
    <scope>NUCLEOTIDE SEQUENCE [LARGE SCALE GENOMIC DNA]</scope>
    <source>
        <strain evidence="3">UH-Slu-Lm8-n1</strain>
    </source>
</reference>
<reference evidence="2 3" key="1">
    <citation type="submission" date="2014-04" db="EMBL/GenBank/DDBJ databases">
        <authorList>
            <consortium name="DOE Joint Genome Institute"/>
            <person name="Kuo A."/>
            <person name="Ruytinx J."/>
            <person name="Rineau F."/>
            <person name="Colpaert J."/>
            <person name="Kohler A."/>
            <person name="Nagy L.G."/>
            <person name="Floudas D."/>
            <person name="Copeland A."/>
            <person name="Barry K.W."/>
            <person name="Cichocki N."/>
            <person name="Veneault-Fourrey C."/>
            <person name="LaButti K."/>
            <person name="Lindquist E.A."/>
            <person name="Lipzen A."/>
            <person name="Lundell T."/>
            <person name="Morin E."/>
            <person name="Murat C."/>
            <person name="Sun H."/>
            <person name="Tunlid A."/>
            <person name="Henrissat B."/>
            <person name="Grigoriev I.V."/>
            <person name="Hibbett D.S."/>
            <person name="Martin F."/>
            <person name="Nordberg H.P."/>
            <person name="Cantor M.N."/>
            <person name="Hua S.X."/>
        </authorList>
    </citation>
    <scope>NUCLEOTIDE SEQUENCE [LARGE SCALE GENOMIC DNA]</scope>
    <source>
        <strain evidence="2 3">UH-Slu-Lm8-n1</strain>
    </source>
</reference>
<proteinExistence type="predicted"/>
<keyword evidence="3" id="KW-1185">Reference proteome</keyword>
<dbReference type="OrthoDB" id="2662268at2759"/>
<evidence type="ECO:0000256" key="1">
    <source>
        <dbReference type="SAM" id="Phobius"/>
    </source>
</evidence>
<dbReference type="InParanoid" id="A0A0D0BQD8"/>
<keyword evidence="1" id="KW-1133">Transmembrane helix</keyword>
<dbReference type="Proteomes" id="UP000054485">
    <property type="component" value="Unassembled WGS sequence"/>
</dbReference>
<organism evidence="2 3">
    <name type="scientific">Suillus luteus UH-Slu-Lm8-n1</name>
    <dbReference type="NCBI Taxonomy" id="930992"/>
    <lineage>
        <taxon>Eukaryota</taxon>
        <taxon>Fungi</taxon>
        <taxon>Dikarya</taxon>
        <taxon>Basidiomycota</taxon>
        <taxon>Agaricomycotina</taxon>
        <taxon>Agaricomycetes</taxon>
        <taxon>Agaricomycetidae</taxon>
        <taxon>Boletales</taxon>
        <taxon>Suillineae</taxon>
        <taxon>Suillaceae</taxon>
        <taxon>Suillus</taxon>
    </lineage>
</organism>
<keyword evidence="1" id="KW-0472">Membrane</keyword>
<keyword evidence="1" id="KW-0812">Transmembrane</keyword>
<accession>A0A0D0BQD8</accession>
<protein>
    <submittedName>
        <fullName evidence="2">Uncharacterized protein</fullName>
    </submittedName>
</protein>
<evidence type="ECO:0000313" key="3">
    <source>
        <dbReference type="Proteomes" id="UP000054485"/>
    </source>
</evidence>
<dbReference type="AlphaFoldDB" id="A0A0D0BQD8"/>
<evidence type="ECO:0000313" key="2">
    <source>
        <dbReference type="EMBL" id="KIK47892.1"/>
    </source>
</evidence>
<name>A0A0D0BQD8_9AGAM</name>
<dbReference type="EMBL" id="KN835142">
    <property type="protein sequence ID" value="KIK47892.1"/>
    <property type="molecule type" value="Genomic_DNA"/>
</dbReference>
<sequence length="258" mass="28420">MSYLQQNSGHERFPYAMYNNTLGIHQVVHLHQLGGRASFDMPISTASDPSVQPSGNTSHSVEMFVPMNIPQYNRDGSSTVMFQVNTKRNSLSIPLDECLQPGGGPRLKDAQEVMFPTVDRTQVQTFKFVIAWPGYDTVEYPIDIGTNEAPITRADLARQIAYHFFGFFIVGGHILPLINFVDTLSISNAKTVISLRGHICSGKSGGEMGIRFIRSTSQHSGISKAPLGVPPSEFWEMSSACCTCQLVLPVHSVYPHCV</sequence>